<evidence type="ECO:0000256" key="2">
    <source>
        <dbReference type="ARBA" id="ARBA00006070"/>
    </source>
</evidence>
<sequence>MAMSPEEEEEQVPAENAVKLPQSEAIMEAIIRSSKPLPIGPADDTELCDWKRIDRIILQFSDPLVPWLRCRWLFFLLLELAFAWRIYALERHYFAVYVLAIYVLNQVLLFLSPATEDDHLPARSKSSEYRPFVRALSEFRLWCRGTLATMAAFIVTFIDDLDLDVDGRALLVYFVLLFVYTMKQQIMHMVQYGYVPWNKPKKRVAHEKSEALDV</sequence>
<evidence type="ECO:0000256" key="4">
    <source>
        <dbReference type="ARBA" id="ARBA00022989"/>
    </source>
</evidence>
<dbReference type="OrthoDB" id="448250at2759"/>
<keyword evidence="3 6" id="KW-0812">Transmembrane</keyword>
<comment type="subcellular location">
    <subcellularLocation>
        <location evidence="1">Membrane</location>
        <topology evidence="1">Multi-pass membrane protein</topology>
    </subcellularLocation>
</comment>
<accession>A0A9P1G670</accession>
<dbReference type="GO" id="GO:0000139">
    <property type="term" value="C:Golgi membrane"/>
    <property type="evidence" value="ECO:0007669"/>
    <property type="project" value="TreeGrafter"/>
</dbReference>
<proteinExistence type="inferred from homology"/>
<dbReference type="PANTHER" id="PTHR10743:SF0">
    <property type="entry name" value="PROTEIN RER1"/>
    <property type="match status" value="1"/>
</dbReference>
<protein>
    <submittedName>
        <fullName evidence="8">Protein RER1</fullName>
    </submittedName>
</protein>
<keyword evidence="4 6" id="KW-1133">Transmembrane helix</keyword>
<dbReference type="EMBL" id="CAMXCT010003106">
    <property type="protein sequence ID" value="CAI4002454.1"/>
    <property type="molecule type" value="Genomic_DNA"/>
</dbReference>
<evidence type="ECO:0000256" key="3">
    <source>
        <dbReference type="ARBA" id="ARBA00022692"/>
    </source>
</evidence>
<dbReference type="InterPro" id="IPR004932">
    <property type="entry name" value="Rer1"/>
</dbReference>
<evidence type="ECO:0000313" key="7">
    <source>
        <dbReference type="EMBL" id="CAI4002454.1"/>
    </source>
</evidence>
<feature type="transmembrane region" description="Helical" evidence="6">
    <location>
        <begin position="93"/>
        <end position="111"/>
    </location>
</feature>
<dbReference type="Pfam" id="PF03248">
    <property type="entry name" value="Rer1"/>
    <property type="match status" value="1"/>
</dbReference>
<feature type="transmembrane region" description="Helical" evidence="6">
    <location>
        <begin position="165"/>
        <end position="182"/>
    </location>
</feature>
<dbReference type="Proteomes" id="UP001152797">
    <property type="component" value="Unassembled WGS sequence"/>
</dbReference>
<dbReference type="EMBL" id="CAMXCT030003106">
    <property type="protein sequence ID" value="CAL4789766.1"/>
    <property type="molecule type" value="Genomic_DNA"/>
</dbReference>
<comment type="caution">
    <text evidence="7">The sequence shown here is derived from an EMBL/GenBank/DDBJ whole genome shotgun (WGS) entry which is preliminary data.</text>
</comment>
<evidence type="ECO:0000256" key="6">
    <source>
        <dbReference type="SAM" id="Phobius"/>
    </source>
</evidence>
<reference evidence="8 9" key="2">
    <citation type="submission" date="2024-05" db="EMBL/GenBank/DDBJ databases">
        <authorList>
            <person name="Chen Y."/>
            <person name="Shah S."/>
            <person name="Dougan E. K."/>
            <person name="Thang M."/>
            <person name="Chan C."/>
        </authorList>
    </citation>
    <scope>NUCLEOTIDE SEQUENCE [LARGE SCALE GENOMIC DNA]</scope>
</reference>
<keyword evidence="9" id="KW-1185">Reference proteome</keyword>
<reference evidence="7" key="1">
    <citation type="submission" date="2022-10" db="EMBL/GenBank/DDBJ databases">
        <authorList>
            <person name="Chen Y."/>
            <person name="Dougan E. K."/>
            <person name="Chan C."/>
            <person name="Rhodes N."/>
            <person name="Thang M."/>
        </authorList>
    </citation>
    <scope>NUCLEOTIDE SEQUENCE</scope>
</reference>
<dbReference type="AlphaFoldDB" id="A0A9P1G670"/>
<dbReference type="GO" id="GO:0006621">
    <property type="term" value="P:protein retention in ER lumen"/>
    <property type="evidence" value="ECO:0007669"/>
    <property type="project" value="TreeGrafter"/>
</dbReference>
<evidence type="ECO:0000256" key="5">
    <source>
        <dbReference type="ARBA" id="ARBA00023136"/>
    </source>
</evidence>
<dbReference type="GO" id="GO:0006890">
    <property type="term" value="P:retrograde vesicle-mediated transport, Golgi to endoplasmic reticulum"/>
    <property type="evidence" value="ECO:0007669"/>
    <property type="project" value="TreeGrafter"/>
</dbReference>
<evidence type="ECO:0000313" key="9">
    <source>
        <dbReference type="Proteomes" id="UP001152797"/>
    </source>
</evidence>
<gene>
    <name evidence="7" type="ORF">C1SCF055_LOCUS28405</name>
</gene>
<name>A0A9P1G670_9DINO</name>
<keyword evidence="5 6" id="KW-0472">Membrane</keyword>
<comment type="similarity">
    <text evidence="2">Belongs to the RER1 family.</text>
</comment>
<evidence type="ECO:0000256" key="1">
    <source>
        <dbReference type="ARBA" id="ARBA00004141"/>
    </source>
</evidence>
<dbReference type="GO" id="GO:0005783">
    <property type="term" value="C:endoplasmic reticulum"/>
    <property type="evidence" value="ECO:0007669"/>
    <property type="project" value="GOC"/>
</dbReference>
<organism evidence="7">
    <name type="scientific">Cladocopium goreaui</name>
    <dbReference type="NCBI Taxonomy" id="2562237"/>
    <lineage>
        <taxon>Eukaryota</taxon>
        <taxon>Sar</taxon>
        <taxon>Alveolata</taxon>
        <taxon>Dinophyceae</taxon>
        <taxon>Suessiales</taxon>
        <taxon>Symbiodiniaceae</taxon>
        <taxon>Cladocopium</taxon>
    </lineage>
</organism>
<dbReference type="EMBL" id="CAMXCT020003106">
    <property type="protein sequence ID" value="CAL1155829.1"/>
    <property type="molecule type" value="Genomic_DNA"/>
</dbReference>
<dbReference type="PANTHER" id="PTHR10743">
    <property type="entry name" value="PROTEIN RER1"/>
    <property type="match status" value="1"/>
</dbReference>
<evidence type="ECO:0000313" key="8">
    <source>
        <dbReference type="EMBL" id="CAL4789766.1"/>
    </source>
</evidence>